<name>A0A437N1Z6_9SPHN</name>
<evidence type="ECO:0000313" key="8">
    <source>
        <dbReference type="Proteomes" id="UP000282837"/>
    </source>
</evidence>
<dbReference type="EC" id="2.1.1.72" evidence="2"/>
<reference evidence="7 8" key="1">
    <citation type="submission" date="2019-01" db="EMBL/GenBank/DDBJ databases">
        <authorList>
            <person name="Chen W.-M."/>
        </authorList>
    </citation>
    <scope>NUCLEOTIDE SEQUENCE [LARGE SCALE GENOMIC DNA]</scope>
    <source>
        <strain evidence="7 8">FSY-9</strain>
    </source>
</reference>
<dbReference type="PANTHER" id="PTHR30481">
    <property type="entry name" value="DNA ADENINE METHYLASE"/>
    <property type="match status" value="1"/>
</dbReference>
<organism evidence="7 8">
    <name type="scientific">Novosphingobium umbonatum</name>
    <dbReference type="NCBI Taxonomy" id="1908524"/>
    <lineage>
        <taxon>Bacteria</taxon>
        <taxon>Pseudomonadati</taxon>
        <taxon>Pseudomonadota</taxon>
        <taxon>Alphaproteobacteria</taxon>
        <taxon>Sphingomonadales</taxon>
        <taxon>Sphingomonadaceae</taxon>
        <taxon>Novosphingobium</taxon>
    </lineage>
</organism>
<dbReference type="GO" id="GO:0009007">
    <property type="term" value="F:site-specific DNA-methyltransferase (adenine-specific) activity"/>
    <property type="evidence" value="ECO:0007669"/>
    <property type="project" value="UniProtKB-EC"/>
</dbReference>
<dbReference type="AlphaFoldDB" id="A0A437N1Z6"/>
<dbReference type="PANTHER" id="PTHR30481:SF4">
    <property type="entry name" value="SITE-SPECIFIC DNA-METHYLTRANSFERASE (ADENINE-SPECIFIC)"/>
    <property type="match status" value="1"/>
</dbReference>
<keyword evidence="3 7" id="KW-0489">Methyltransferase</keyword>
<evidence type="ECO:0000256" key="2">
    <source>
        <dbReference type="ARBA" id="ARBA00011900"/>
    </source>
</evidence>
<gene>
    <name evidence="7" type="ORF">EOE18_13900</name>
</gene>
<sequence>MDFSPVASVRPLAPYIGGKRNLSRRLVERINAVPHATYAEVFVGMGGVFFRRDQQPKAEVINDWSEDVSTFFRVLQRHYQPFMDMLRWQVASRSGFEKLAALEPSSLTDLERSARFLYLQRLAFGGKVRGRHFGVSPGTPARFDVTKLGPMIEAAHERLAGVVIERLPWADFIDRYDRETTLFYLDPPYFACERDYGDGMFAREEFSQMAERLRRIKGRFILSLNDRPEVREIFAGFDIEEVGVRYTIGGQAKAKDAREVIISN</sequence>
<keyword evidence="5" id="KW-0949">S-adenosyl-L-methionine</keyword>
<dbReference type="GO" id="GO:0043565">
    <property type="term" value="F:sequence-specific DNA binding"/>
    <property type="evidence" value="ECO:0007669"/>
    <property type="project" value="TreeGrafter"/>
</dbReference>
<dbReference type="InterPro" id="IPR023095">
    <property type="entry name" value="Ade_MeTrfase_dom_2"/>
</dbReference>
<dbReference type="GO" id="GO:1904047">
    <property type="term" value="F:S-adenosyl-L-methionine binding"/>
    <property type="evidence" value="ECO:0007669"/>
    <property type="project" value="TreeGrafter"/>
</dbReference>
<dbReference type="Gene3D" id="1.10.1020.10">
    <property type="entry name" value="Adenine-specific Methyltransferase, Domain 2"/>
    <property type="match status" value="1"/>
</dbReference>
<dbReference type="SUPFAM" id="SSF53335">
    <property type="entry name" value="S-adenosyl-L-methionine-dependent methyltransferases"/>
    <property type="match status" value="1"/>
</dbReference>
<dbReference type="Pfam" id="PF02086">
    <property type="entry name" value="MethyltransfD12"/>
    <property type="match status" value="1"/>
</dbReference>
<comment type="catalytic activity">
    <reaction evidence="6">
        <text>a 2'-deoxyadenosine in DNA + S-adenosyl-L-methionine = an N(6)-methyl-2'-deoxyadenosine in DNA + S-adenosyl-L-homocysteine + H(+)</text>
        <dbReference type="Rhea" id="RHEA:15197"/>
        <dbReference type="Rhea" id="RHEA-COMP:12418"/>
        <dbReference type="Rhea" id="RHEA-COMP:12419"/>
        <dbReference type="ChEBI" id="CHEBI:15378"/>
        <dbReference type="ChEBI" id="CHEBI:57856"/>
        <dbReference type="ChEBI" id="CHEBI:59789"/>
        <dbReference type="ChEBI" id="CHEBI:90615"/>
        <dbReference type="ChEBI" id="CHEBI:90616"/>
        <dbReference type="EC" id="2.1.1.72"/>
    </reaction>
</comment>
<dbReference type="GO" id="GO:0006298">
    <property type="term" value="P:mismatch repair"/>
    <property type="evidence" value="ECO:0007669"/>
    <property type="project" value="TreeGrafter"/>
</dbReference>
<evidence type="ECO:0000313" key="7">
    <source>
        <dbReference type="EMBL" id="RVU03942.1"/>
    </source>
</evidence>
<dbReference type="Proteomes" id="UP000282837">
    <property type="component" value="Unassembled WGS sequence"/>
</dbReference>
<dbReference type="InterPro" id="IPR012327">
    <property type="entry name" value="MeTrfase_D12"/>
</dbReference>
<dbReference type="OrthoDB" id="9805629at2"/>
<dbReference type="Gene3D" id="3.40.50.150">
    <property type="entry name" value="Vaccinia Virus protein VP39"/>
    <property type="match status" value="1"/>
</dbReference>
<evidence type="ECO:0000256" key="4">
    <source>
        <dbReference type="ARBA" id="ARBA00022679"/>
    </source>
</evidence>
<dbReference type="GO" id="GO:0009307">
    <property type="term" value="P:DNA restriction-modification system"/>
    <property type="evidence" value="ECO:0007669"/>
    <property type="project" value="InterPro"/>
</dbReference>
<comment type="similarity">
    <text evidence="1">Belongs to the N(4)/N(6)-methyltransferase family.</text>
</comment>
<proteinExistence type="inferred from homology"/>
<dbReference type="InterPro" id="IPR029063">
    <property type="entry name" value="SAM-dependent_MTases_sf"/>
</dbReference>
<dbReference type="GO" id="GO:0032259">
    <property type="term" value="P:methylation"/>
    <property type="evidence" value="ECO:0007669"/>
    <property type="project" value="UniProtKB-KW"/>
</dbReference>
<accession>A0A437N1Z6</accession>
<protein>
    <recommendedName>
        <fullName evidence="2">site-specific DNA-methyltransferase (adenine-specific)</fullName>
        <ecNumber evidence="2">2.1.1.72</ecNumber>
    </recommendedName>
</protein>
<evidence type="ECO:0000256" key="1">
    <source>
        <dbReference type="ARBA" id="ARBA00006594"/>
    </source>
</evidence>
<evidence type="ECO:0000256" key="5">
    <source>
        <dbReference type="ARBA" id="ARBA00022691"/>
    </source>
</evidence>
<keyword evidence="8" id="KW-1185">Reference proteome</keyword>
<evidence type="ECO:0000256" key="6">
    <source>
        <dbReference type="ARBA" id="ARBA00047942"/>
    </source>
</evidence>
<dbReference type="PRINTS" id="PR00505">
    <property type="entry name" value="D12N6MTFRASE"/>
</dbReference>
<comment type="caution">
    <text evidence="7">The sequence shown here is derived from an EMBL/GenBank/DDBJ whole genome shotgun (WGS) entry which is preliminary data.</text>
</comment>
<evidence type="ECO:0000256" key="3">
    <source>
        <dbReference type="ARBA" id="ARBA00022603"/>
    </source>
</evidence>
<keyword evidence="4" id="KW-0808">Transferase</keyword>
<dbReference type="EMBL" id="SACO01000011">
    <property type="protein sequence ID" value="RVU03942.1"/>
    <property type="molecule type" value="Genomic_DNA"/>
</dbReference>